<dbReference type="InterPro" id="IPR023187">
    <property type="entry name" value="Tscrpt_reg_MarR-type_CS"/>
</dbReference>
<accession>M1LWV0</accession>
<evidence type="ECO:0000313" key="6">
    <source>
        <dbReference type="Proteomes" id="UP000011728"/>
    </source>
</evidence>
<dbReference type="AlphaFoldDB" id="M1LWV0"/>
<organism evidence="5 6">
    <name type="scientific">Clostridium saccharoperbutylacetonicum N1-4(HMT)</name>
    <dbReference type="NCBI Taxonomy" id="931276"/>
    <lineage>
        <taxon>Bacteria</taxon>
        <taxon>Bacillati</taxon>
        <taxon>Bacillota</taxon>
        <taxon>Clostridia</taxon>
        <taxon>Eubacteriales</taxon>
        <taxon>Clostridiaceae</taxon>
        <taxon>Clostridium</taxon>
    </lineage>
</organism>
<dbReference type="Pfam" id="PF01047">
    <property type="entry name" value="MarR"/>
    <property type="match status" value="1"/>
</dbReference>
<proteinExistence type="predicted"/>
<evidence type="ECO:0000256" key="1">
    <source>
        <dbReference type="ARBA" id="ARBA00023015"/>
    </source>
</evidence>
<dbReference type="HOGENOM" id="CLU_083287_18_6_9"/>
<dbReference type="OrthoDB" id="3232829at2"/>
<dbReference type="SMART" id="SM00347">
    <property type="entry name" value="HTH_MARR"/>
    <property type="match status" value="1"/>
</dbReference>
<evidence type="ECO:0000256" key="3">
    <source>
        <dbReference type="ARBA" id="ARBA00023163"/>
    </source>
</evidence>
<evidence type="ECO:0000256" key="2">
    <source>
        <dbReference type="ARBA" id="ARBA00023125"/>
    </source>
</evidence>
<dbReference type="PATRIC" id="fig|931276.5.peg.3959"/>
<dbReference type="PROSITE" id="PS01117">
    <property type="entry name" value="HTH_MARR_1"/>
    <property type="match status" value="1"/>
</dbReference>
<gene>
    <name evidence="5" type="ORF">Cspa_c39250</name>
</gene>
<dbReference type="GO" id="GO:0003677">
    <property type="term" value="F:DNA binding"/>
    <property type="evidence" value="ECO:0007669"/>
    <property type="project" value="UniProtKB-KW"/>
</dbReference>
<protein>
    <submittedName>
        <fullName evidence="5">Transcriptional regulator, MarR family</fullName>
    </submittedName>
</protein>
<dbReference type="Proteomes" id="UP000011728">
    <property type="component" value="Chromosome"/>
</dbReference>
<dbReference type="PRINTS" id="PR00598">
    <property type="entry name" value="HTHMARR"/>
</dbReference>
<keyword evidence="1" id="KW-0805">Transcription regulation</keyword>
<sequence length="140" mass="16352">MNKFDNSLGYLLGIAAAINKNELYSVLAPYDITPEQFTLLTKLDIDPSKGKTQRQLAHESYKDEANITRILKKLELKGYVQKIVDSKDKRNNFVFLTEEGQNLLNLLQPLIIDYRKRMLKNLSEEEILTMKKMLKRIIEY</sequence>
<feature type="domain" description="HTH marR-type" evidence="4">
    <location>
        <begin position="5"/>
        <end position="139"/>
    </location>
</feature>
<dbReference type="GO" id="GO:0003700">
    <property type="term" value="F:DNA-binding transcription factor activity"/>
    <property type="evidence" value="ECO:0007669"/>
    <property type="project" value="InterPro"/>
</dbReference>
<dbReference type="RefSeq" id="WP_015393998.1">
    <property type="nucleotide sequence ID" value="NC_020291.1"/>
</dbReference>
<dbReference type="STRING" id="36745.CLSAP_37010"/>
<dbReference type="eggNOG" id="COG1846">
    <property type="taxonomic scope" value="Bacteria"/>
</dbReference>
<evidence type="ECO:0000259" key="4">
    <source>
        <dbReference type="PROSITE" id="PS50995"/>
    </source>
</evidence>
<keyword evidence="2" id="KW-0238">DNA-binding</keyword>
<dbReference type="PANTHER" id="PTHR42756:SF1">
    <property type="entry name" value="TRANSCRIPTIONAL REPRESSOR OF EMRAB OPERON"/>
    <property type="match status" value="1"/>
</dbReference>
<dbReference type="EMBL" id="CP004121">
    <property type="protein sequence ID" value="AGF57685.1"/>
    <property type="molecule type" value="Genomic_DNA"/>
</dbReference>
<dbReference type="InterPro" id="IPR000835">
    <property type="entry name" value="HTH_MarR-typ"/>
</dbReference>
<keyword evidence="3" id="KW-0804">Transcription</keyword>
<evidence type="ECO:0000313" key="5">
    <source>
        <dbReference type="EMBL" id="AGF57685.1"/>
    </source>
</evidence>
<dbReference type="KEGG" id="csr:Cspa_c39250"/>
<dbReference type="PROSITE" id="PS50995">
    <property type="entry name" value="HTH_MARR_2"/>
    <property type="match status" value="1"/>
</dbReference>
<dbReference type="InterPro" id="IPR036388">
    <property type="entry name" value="WH-like_DNA-bd_sf"/>
</dbReference>
<dbReference type="InterPro" id="IPR036390">
    <property type="entry name" value="WH_DNA-bd_sf"/>
</dbReference>
<dbReference type="Gene3D" id="1.10.10.10">
    <property type="entry name" value="Winged helix-like DNA-binding domain superfamily/Winged helix DNA-binding domain"/>
    <property type="match status" value="1"/>
</dbReference>
<keyword evidence="6" id="KW-1185">Reference proteome</keyword>
<dbReference type="PANTHER" id="PTHR42756">
    <property type="entry name" value="TRANSCRIPTIONAL REGULATOR, MARR"/>
    <property type="match status" value="1"/>
</dbReference>
<name>M1LWV0_9CLOT</name>
<reference evidence="5 6" key="1">
    <citation type="submission" date="2013-02" db="EMBL/GenBank/DDBJ databases">
        <title>Genome sequence of Clostridium saccharoperbutylacetonicum N1-4(HMT).</title>
        <authorList>
            <person name="Poehlein A."/>
            <person name="Daniel R."/>
        </authorList>
    </citation>
    <scope>NUCLEOTIDE SEQUENCE [LARGE SCALE GENOMIC DNA]</scope>
    <source>
        <strain evidence="6">N1-4(HMT)</strain>
    </source>
</reference>
<dbReference type="SUPFAM" id="SSF46785">
    <property type="entry name" value="Winged helix' DNA-binding domain"/>
    <property type="match status" value="1"/>
</dbReference>